<dbReference type="InterPro" id="IPR005135">
    <property type="entry name" value="Endo/exonuclease/phosphatase"/>
</dbReference>
<organism evidence="3">
    <name type="scientific">Oryza meridionalis</name>
    <dbReference type="NCBI Taxonomy" id="40149"/>
    <lineage>
        <taxon>Eukaryota</taxon>
        <taxon>Viridiplantae</taxon>
        <taxon>Streptophyta</taxon>
        <taxon>Embryophyta</taxon>
        <taxon>Tracheophyta</taxon>
        <taxon>Spermatophyta</taxon>
        <taxon>Magnoliopsida</taxon>
        <taxon>Liliopsida</taxon>
        <taxon>Poales</taxon>
        <taxon>Poaceae</taxon>
        <taxon>BOP clade</taxon>
        <taxon>Oryzoideae</taxon>
        <taxon>Oryzeae</taxon>
        <taxon>Oryzinae</taxon>
        <taxon>Oryza</taxon>
    </lineage>
</organism>
<dbReference type="InterPro" id="IPR036397">
    <property type="entry name" value="RNaseH_sf"/>
</dbReference>
<dbReference type="InterPro" id="IPR012337">
    <property type="entry name" value="RNaseH-like_sf"/>
</dbReference>
<dbReference type="GO" id="GO:0004523">
    <property type="term" value="F:RNA-DNA hybrid ribonuclease activity"/>
    <property type="evidence" value="ECO:0007669"/>
    <property type="project" value="InterPro"/>
</dbReference>
<dbReference type="Pfam" id="PF13456">
    <property type="entry name" value="RVT_3"/>
    <property type="match status" value="1"/>
</dbReference>
<feature type="domain" description="Endonuclease/exonuclease/phosphatase" evidence="1">
    <location>
        <begin position="5"/>
        <end position="106"/>
    </location>
</feature>
<sequence length="950" mass="107907">MKILAWNCGGLASARAVRALLDLQRRERPDVLFLSETHLGTAKAEILRKKLQFDHLSIFESDGRSGGLLMLWRKETAIYVQDVSEYFIDVIVDDGREWRLTGIYGESRWEHKGKTWEALRYLHGMMDRPWMELRDFNEILFHHEKEGGRPREQRLLQAFSDSLADCALSDMGYSGDIFTWQRGRIRERLDRGVSNAQWNALFPTARLENGGMLNSDHSPLIVETVVRADSDANTRRGPKCFEARWLKEETELDESVLDSVKVKVTPEMNRSLLAPFTAEEVKKAHFDIGDLKAPGPDGLHAIFFKRFWSMLGDDLIKEVLTAVNTATIPEGWNDTTIIMIPKVSNPDMVAQFRPISLCNVVYKVISKMLSRRMKSILPEVISDQCFCSRWVSLIMSCVTSVRYTARFNSMETETFTPTRGIRQGDPLSPYLFLFVAEGLSSMIQQVEENGGLEGIRVCRDAPMVSHLSFADDSLILMHADKKNADCLRNLLDRYCRTQEYKAGYEVGVGADRSDCFRHLIDRIVQRVSGWKEKLLSMGGKEVLIKSIAQAVPTYAMMVFKIPKKICKGMTDAISHYWWGDDDEKRRIHWQAWWKLCVPKGKGGMGFRDFHSFNLALLAKQVWRLLCELNSLCARILRAKYYPDGKLLQAKMRSGSSFTWQSVLAGLDCFKKGFIWRVGDGTQINIWDDNWIPSSPNMKVLTPRGNILVINPVDGRWDEALIRSLFWSVDANRILQIPIAPQREDLIAWHLNRNDRFGALLGLSRRLKRFVLQEAIRMGGRAMHWNNIGLADIILTGCWYIWWQRRQSVHGEEIQSPPRSALSIVAITTNYKLVSKKTTEINKRWRKPPEGILMINVDAGFDETKGAGSTGAVIRDSAGGFIAASHSYIPHVVDATMAEAAALRDGLLLAQQIGCSRVEFQSDCMEVVTTMQEGGFSATAAVAIYDECSQY</sequence>
<dbReference type="Pfam" id="PF03372">
    <property type="entry name" value="Exo_endo_phos"/>
    <property type="match status" value="1"/>
</dbReference>
<dbReference type="EnsemblPlants" id="OMERI02G09510.1">
    <property type="protein sequence ID" value="OMERI02G09510.1"/>
    <property type="gene ID" value="OMERI02G09510"/>
</dbReference>
<proteinExistence type="predicted"/>
<keyword evidence="4" id="KW-1185">Reference proteome</keyword>
<dbReference type="Gene3D" id="3.60.10.10">
    <property type="entry name" value="Endonuclease/exonuclease/phosphatase"/>
    <property type="match status" value="1"/>
</dbReference>
<name>A0A0E0CHR8_9ORYZ</name>
<dbReference type="InterPro" id="IPR044730">
    <property type="entry name" value="RNase_H-like_dom_plant"/>
</dbReference>
<dbReference type="STRING" id="40149.A0A0E0CHR8"/>
<accession>A0A0E0CHR8</accession>
<dbReference type="HOGENOM" id="CLU_000680_33_0_1"/>
<evidence type="ECO:0000259" key="2">
    <source>
        <dbReference type="Pfam" id="PF13456"/>
    </source>
</evidence>
<dbReference type="SUPFAM" id="SSF56219">
    <property type="entry name" value="DNase I-like"/>
    <property type="match status" value="1"/>
</dbReference>
<dbReference type="CDD" id="cd06222">
    <property type="entry name" value="RNase_H_like"/>
    <property type="match status" value="1"/>
</dbReference>
<evidence type="ECO:0000313" key="3">
    <source>
        <dbReference type="EnsemblPlants" id="OMERI02G09510.1"/>
    </source>
</evidence>
<dbReference type="SUPFAM" id="SSF53098">
    <property type="entry name" value="Ribonuclease H-like"/>
    <property type="match status" value="1"/>
</dbReference>
<dbReference type="InterPro" id="IPR043502">
    <property type="entry name" value="DNA/RNA_pol_sf"/>
</dbReference>
<dbReference type="Gramene" id="OMERI02G09510.1">
    <property type="protein sequence ID" value="OMERI02G09510.1"/>
    <property type="gene ID" value="OMERI02G09510"/>
</dbReference>
<evidence type="ECO:0000259" key="1">
    <source>
        <dbReference type="Pfam" id="PF03372"/>
    </source>
</evidence>
<dbReference type="Gene3D" id="3.30.420.10">
    <property type="entry name" value="Ribonuclease H-like superfamily/Ribonuclease H"/>
    <property type="match status" value="1"/>
</dbReference>
<dbReference type="SUPFAM" id="SSF56672">
    <property type="entry name" value="DNA/RNA polymerases"/>
    <property type="match status" value="1"/>
</dbReference>
<dbReference type="CDD" id="cd01650">
    <property type="entry name" value="RT_nLTR_like"/>
    <property type="match status" value="1"/>
</dbReference>
<protein>
    <recommendedName>
        <fullName evidence="5">Reverse transcriptase domain-containing protein</fullName>
    </recommendedName>
</protein>
<dbReference type="PANTHER" id="PTHR46890">
    <property type="entry name" value="NON-LTR RETROLELEMENT REVERSE TRANSCRIPTASE-LIKE PROTEIN-RELATED"/>
    <property type="match status" value="1"/>
</dbReference>
<dbReference type="AlphaFoldDB" id="A0A0E0CHR8"/>
<reference evidence="3" key="2">
    <citation type="submission" date="2018-05" db="EMBL/GenBank/DDBJ databases">
        <title>OmerRS3 (Oryza meridionalis Reference Sequence Version 3).</title>
        <authorList>
            <person name="Zhang J."/>
            <person name="Kudrna D."/>
            <person name="Lee S."/>
            <person name="Talag J."/>
            <person name="Welchert J."/>
            <person name="Wing R.A."/>
        </authorList>
    </citation>
    <scope>NUCLEOTIDE SEQUENCE [LARGE SCALE GENOMIC DNA]</scope>
    <source>
        <strain evidence="3">cv. OR44</strain>
    </source>
</reference>
<evidence type="ECO:0000313" key="4">
    <source>
        <dbReference type="Proteomes" id="UP000008021"/>
    </source>
</evidence>
<dbReference type="PANTHER" id="PTHR46890:SF48">
    <property type="entry name" value="RNA-DIRECTED DNA POLYMERASE"/>
    <property type="match status" value="1"/>
</dbReference>
<dbReference type="InterPro" id="IPR002156">
    <property type="entry name" value="RNaseH_domain"/>
</dbReference>
<dbReference type="Proteomes" id="UP000008021">
    <property type="component" value="Chromosome 2"/>
</dbReference>
<feature type="domain" description="RNase H type-1" evidence="2">
    <location>
        <begin position="855"/>
        <end position="932"/>
    </location>
</feature>
<evidence type="ECO:0008006" key="5">
    <source>
        <dbReference type="Google" id="ProtNLM"/>
    </source>
</evidence>
<reference evidence="3" key="1">
    <citation type="submission" date="2015-04" db="UniProtKB">
        <authorList>
            <consortium name="EnsemblPlants"/>
        </authorList>
    </citation>
    <scope>IDENTIFICATION</scope>
</reference>
<dbReference type="InterPro" id="IPR036691">
    <property type="entry name" value="Endo/exonu/phosph_ase_sf"/>
</dbReference>
<dbReference type="InterPro" id="IPR052343">
    <property type="entry name" value="Retrotransposon-Effector_Assoc"/>
</dbReference>
<dbReference type="GO" id="GO:0003676">
    <property type="term" value="F:nucleic acid binding"/>
    <property type="evidence" value="ECO:0007669"/>
    <property type="project" value="InterPro"/>
</dbReference>